<feature type="compositionally biased region" description="Basic and acidic residues" evidence="1">
    <location>
        <begin position="26"/>
        <end position="44"/>
    </location>
</feature>
<feature type="region of interest" description="Disordered" evidence="1">
    <location>
        <begin position="1"/>
        <end position="63"/>
    </location>
</feature>
<comment type="caution">
    <text evidence="2">The sequence shown here is derived from an EMBL/GenBank/DDBJ whole genome shotgun (WGS) entry which is preliminary data.</text>
</comment>
<evidence type="ECO:0000313" key="2">
    <source>
        <dbReference type="EMBL" id="KAK8557596.1"/>
    </source>
</evidence>
<dbReference type="Proteomes" id="UP001472677">
    <property type="component" value="Unassembled WGS sequence"/>
</dbReference>
<reference evidence="2 3" key="1">
    <citation type="journal article" date="2024" name="G3 (Bethesda)">
        <title>Genome assembly of Hibiscus sabdariffa L. provides insights into metabolisms of medicinal natural products.</title>
        <authorList>
            <person name="Kim T."/>
        </authorList>
    </citation>
    <scope>NUCLEOTIDE SEQUENCE [LARGE SCALE GENOMIC DNA]</scope>
    <source>
        <strain evidence="2">TK-2024</strain>
        <tissue evidence="2">Old leaves</tissue>
    </source>
</reference>
<gene>
    <name evidence="2" type="ORF">V6N12_009825</name>
</gene>
<organism evidence="2 3">
    <name type="scientific">Hibiscus sabdariffa</name>
    <name type="common">roselle</name>
    <dbReference type="NCBI Taxonomy" id="183260"/>
    <lineage>
        <taxon>Eukaryota</taxon>
        <taxon>Viridiplantae</taxon>
        <taxon>Streptophyta</taxon>
        <taxon>Embryophyta</taxon>
        <taxon>Tracheophyta</taxon>
        <taxon>Spermatophyta</taxon>
        <taxon>Magnoliopsida</taxon>
        <taxon>eudicotyledons</taxon>
        <taxon>Gunneridae</taxon>
        <taxon>Pentapetalae</taxon>
        <taxon>rosids</taxon>
        <taxon>malvids</taxon>
        <taxon>Malvales</taxon>
        <taxon>Malvaceae</taxon>
        <taxon>Malvoideae</taxon>
        <taxon>Hibiscus</taxon>
    </lineage>
</organism>
<evidence type="ECO:0000313" key="3">
    <source>
        <dbReference type="Proteomes" id="UP001472677"/>
    </source>
</evidence>
<evidence type="ECO:0000256" key="1">
    <source>
        <dbReference type="SAM" id="MobiDB-lite"/>
    </source>
</evidence>
<name>A0ABR2EBV7_9ROSI</name>
<proteinExistence type="predicted"/>
<sequence length="148" mass="16753">MVPLQQPGGRAKPYHRCPYWSPHQHHGAELGEINSRDKNGKQEKLVSGLDSSEQPSEQQRHQFKLDDSRVRQFGVGLCSNAGRSTWAHLNLPDKAGPSRLNPIEEGRQRRRVSSPNWQADVVVKNCEHESLFGLKGYFSSFVCCFQPT</sequence>
<keyword evidence="3" id="KW-1185">Reference proteome</keyword>
<protein>
    <submittedName>
        <fullName evidence="2">Uncharacterized protein</fullName>
    </submittedName>
</protein>
<accession>A0ABR2EBV7</accession>
<dbReference type="EMBL" id="JBBPBM010000016">
    <property type="protein sequence ID" value="KAK8557596.1"/>
    <property type="molecule type" value="Genomic_DNA"/>
</dbReference>